<comment type="caution">
    <text evidence="9">The sequence shown here is derived from an EMBL/GenBank/DDBJ whole genome shotgun (WGS) entry which is preliminary data.</text>
</comment>
<evidence type="ECO:0000256" key="2">
    <source>
        <dbReference type="ARBA" id="ARBA00023015"/>
    </source>
</evidence>
<evidence type="ECO:0000313" key="9">
    <source>
        <dbReference type="EMBL" id="KVH95062.1"/>
    </source>
</evidence>
<dbReference type="AlphaFoldDB" id="A0A118JW40"/>
<keyword evidence="3" id="KW-0238">DNA-binding</keyword>
<dbReference type="OrthoDB" id="1918918at2759"/>
<dbReference type="InterPro" id="IPR001471">
    <property type="entry name" value="AP2/ERF_dom"/>
</dbReference>
<dbReference type="Gramene" id="KVH95062">
    <property type="protein sequence ID" value="KVH95062"/>
    <property type="gene ID" value="Ccrd_002858"/>
</dbReference>
<comment type="similarity">
    <text evidence="7">Belongs to the AP2/ERF transcription factor family. ERF subfamily.</text>
</comment>
<dbReference type="Gene3D" id="3.30.730.10">
    <property type="entry name" value="AP2/ERF domain"/>
    <property type="match status" value="1"/>
</dbReference>
<dbReference type="InterPro" id="IPR051032">
    <property type="entry name" value="AP2/ERF_TF_ERF_subfamily"/>
</dbReference>
<name>A0A118JW40_CYNCS</name>
<keyword evidence="5" id="KW-0804">Transcription</keyword>
<dbReference type="Pfam" id="PF00847">
    <property type="entry name" value="AP2"/>
    <property type="match status" value="1"/>
</dbReference>
<accession>A0A118JW40</accession>
<dbReference type="CDD" id="cd00018">
    <property type="entry name" value="AP2"/>
    <property type="match status" value="1"/>
</dbReference>
<keyword evidence="6" id="KW-0539">Nucleus</keyword>
<keyword evidence="10" id="KW-1185">Reference proteome</keyword>
<evidence type="ECO:0000256" key="3">
    <source>
        <dbReference type="ARBA" id="ARBA00023125"/>
    </source>
</evidence>
<dbReference type="Proteomes" id="UP000243975">
    <property type="component" value="Unassembled WGS sequence"/>
</dbReference>
<dbReference type="SMART" id="SM00380">
    <property type="entry name" value="AP2"/>
    <property type="match status" value="1"/>
</dbReference>
<dbReference type="SUPFAM" id="SSF54171">
    <property type="entry name" value="DNA-binding domain"/>
    <property type="match status" value="1"/>
</dbReference>
<dbReference type="InterPro" id="IPR016177">
    <property type="entry name" value="DNA-bd_dom_sf"/>
</dbReference>
<keyword evidence="4" id="KW-0010">Activator</keyword>
<evidence type="ECO:0000256" key="7">
    <source>
        <dbReference type="ARBA" id="ARBA00024343"/>
    </source>
</evidence>
<reference evidence="9 10" key="1">
    <citation type="journal article" date="2016" name="Sci. Rep.">
        <title>The genome sequence of the outbreeding globe artichoke constructed de novo incorporating a phase-aware low-pass sequencing strategy of F1 progeny.</title>
        <authorList>
            <person name="Scaglione D."/>
            <person name="Reyes-Chin-Wo S."/>
            <person name="Acquadro A."/>
            <person name="Froenicke L."/>
            <person name="Portis E."/>
            <person name="Beitel C."/>
            <person name="Tirone M."/>
            <person name="Mauro R."/>
            <person name="Lo Monaco A."/>
            <person name="Mauromicale G."/>
            <person name="Faccioli P."/>
            <person name="Cattivelli L."/>
            <person name="Rieseberg L."/>
            <person name="Michelmore R."/>
            <person name="Lanteri S."/>
        </authorList>
    </citation>
    <scope>NUCLEOTIDE SEQUENCE [LARGE SCALE GENOMIC DNA]</scope>
    <source>
        <strain evidence="9">2C</strain>
    </source>
</reference>
<dbReference type="EMBL" id="LEKV01004400">
    <property type="protein sequence ID" value="KVH95062.1"/>
    <property type="molecule type" value="Genomic_DNA"/>
</dbReference>
<protein>
    <submittedName>
        <fullName evidence="9">AP2/ERF domain-containing protein</fullName>
    </submittedName>
</protein>
<gene>
    <name evidence="9" type="ORF">Ccrd_002858</name>
</gene>
<keyword evidence="2" id="KW-0805">Transcription regulation</keyword>
<dbReference type="PANTHER" id="PTHR31985:SF111">
    <property type="entry name" value="ETHYLENE-RESPONSIVE TRANSCRIPTION FACTOR ERF021"/>
    <property type="match status" value="1"/>
</dbReference>
<dbReference type="InterPro" id="IPR036955">
    <property type="entry name" value="AP2/ERF_dom_sf"/>
</dbReference>
<organism evidence="9 10">
    <name type="scientific">Cynara cardunculus var. scolymus</name>
    <name type="common">Globe artichoke</name>
    <name type="synonym">Cynara scolymus</name>
    <dbReference type="NCBI Taxonomy" id="59895"/>
    <lineage>
        <taxon>Eukaryota</taxon>
        <taxon>Viridiplantae</taxon>
        <taxon>Streptophyta</taxon>
        <taxon>Embryophyta</taxon>
        <taxon>Tracheophyta</taxon>
        <taxon>Spermatophyta</taxon>
        <taxon>Magnoliopsida</taxon>
        <taxon>eudicotyledons</taxon>
        <taxon>Gunneridae</taxon>
        <taxon>Pentapetalae</taxon>
        <taxon>asterids</taxon>
        <taxon>campanulids</taxon>
        <taxon>Asterales</taxon>
        <taxon>Asteraceae</taxon>
        <taxon>Carduoideae</taxon>
        <taxon>Cardueae</taxon>
        <taxon>Carduinae</taxon>
        <taxon>Cynara</taxon>
    </lineage>
</organism>
<feature type="domain" description="AP2/ERF" evidence="8">
    <location>
        <begin position="12"/>
        <end position="68"/>
    </location>
</feature>
<dbReference type="PROSITE" id="PS51032">
    <property type="entry name" value="AP2_ERF"/>
    <property type="match status" value="1"/>
</dbReference>
<proteinExistence type="inferred from homology"/>
<evidence type="ECO:0000256" key="1">
    <source>
        <dbReference type="ARBA" id="ARBA00004123"/>
    </source>
</evidence>
<dbReference type="GO" id="GO:0003700">
    <property type="term" value="F:DNA-binding transcription factor activity"/>
    <property type="evidence" value="ECO:0007669"/>
    <property type="project" value="InterPro"/>
</dbReference>
<evidence type="ECO:0000256" key="5">
    <source>
        <dbReference type="ARBA" id="ARBA00023163"/>
    </source>
</evidence>
<dbReference type="OMA" id="PVESDMH"/>
<evidence type="ECO:0000313" key="10">
    <source>
        <dbReference type="Proteomes" id="UP000243975"/>
    </source>
</evidence>
<evidence type="ECO:0000259" key="8">
    <source>
        <dbReference type="PROSITE" id="PS51032"/>
    </source>
</evidence>
<comment type="subcellular location">
    <subcellularLocation>
        <location evidence="1">Nucleus</location>
    </subcellularLocation>
</comment>
<dbReference type="GO" id="GO:0005634">
    <property type="term" value="C:nucleus"/>
    <property type="evidence" value="ECO:0007669"/>
    <property type="project" value="UniProtKB-SubCell"/>
</dbReference>
<dbReference type="STRING" id="59895.A0A118JW40"/>
<evidence type="ECO:0000256" key="6">
    <source>
        <dbReference type="ARBA" id="ARBA00023242"/>
    </source>
</evidence>
<sequence>MADINTAETPPVYRGIRMRDGKWMSETRDPLTNTRYWLGTYATREKAAIAYDAAVYYFRGQGASLNFPHMATVLPRPPTSSKEDVRKACKKASLLLEPSIGTGSSSLPTHIQLLPTQIQAIRDSPLDCYETWMEANCTYVPF</sequence>
<dbReference type="PANTHER" id="PTHR31985">
    <property type="entry name" value="ETHYLENE-RESPONSIVE TRANSCRIPTION FACTOR ERF042-RELATED"/>
    <property type="match status" value="1"/>
</dbReference>
<dbReference type="GO" id="GO:0003677">
    <property type="term" value="F:DNA binding"/>
    <property type="evidence" value="ECO:0007669"/>
    <property type="project" value="UniProtKB-KW"/>
</dbReference>
<evidence type="ECO:0000256" key="4">
    <source>
        <dbReference type="ARBA" id="ARBA00023159"/>
    </source>
</evidence>